<evidence type="ECO:0000313" key="2">
    <source>
        <dbReference type="Proteomes" id="UP000499080"/>
    </source>
</evidence>
<dbReference type="Proteomes" id="UP000499080">
    <property type="component" value="Unassembled WGS sequence"/>
</dbReference>
<keyword evidence="2" id="KW-1185">Reference proteome</keyword>
<organism evidence="1 2">
    <name type="scientific">Araneus ventricosus</name>
    <name type="common">Orbweaver spider</name>
    <name type="synonym">Epeira ventricosa</name>
    <dbReference type="NCBI Taxonomy" id="182803"/>
    <lineage>
        <taxon>Eukaryota</taxon>
        <taxon>Metazoa</taxon>
        <taxon>Ecdysozoa</taxon>
        <taxon>Arthropoda</taxon>
        <taxon>Chelicerata</taxon>
        <taxon>Arachnida</taxon>
        <taxon>Araneae</taxon>
        <taxon>Araneomorphae</taxon>
        <taxon>Entelegynae</taxon>
        <taxon>Araneoidea</taxon>
        <taxon>Araneidae</taxon>
        <taxon>Araneus</taxon>
    </lineage>
</organism>
<sequence>MRHIVLVYEKVERWENTVADFSDYNRDKTDKIIQSAQQSHDSYHSLKPILKTDRSDLFQYLSFEFGGSRLRDGSPCTVQGCQIRIAK</sequence>
<protein>
    <submittedName>
        <fullName evidence="1">Uncharacterized protein</fullName>
    </submittedName>
</protein>
<name>A0A4Y2V4B2_ARAVE</name>
<dbReference type="AlphaFoldDB" id="A0A4Y2V4B2"/>
<reference evidence="1 2" key="1">
    <citation type="journal article" date="2019" name="Sci. Rep.">
        <title>Orb-weaving spider Araneus ventricosus genome elucidates the spidroin gene catalogue.</title>
        <authorList>
            <person name="Kono N."/>
            <person name="Nakamura H."/>
            <person name="Ohtoshi R."/>
            <person name="Moran D.A.P."/>
            <person name="Shinohara A."/>
            <person name="Yoshida Y."/>
            <person name="Fujiwara M."/>
            <person name="Mori M."/>
            <person name="Tomita M."/>
            <person name="Arakawa K."/>
        </authorList>
    </citation>
    <scope>NUCLEOTIDE SEQUENCE [LARGE SCALE GENOMIC DNA]</scope>
</reference>
<dbReference type="EMBL" id="BGPR01042864">
    <property type="protein sequence ID" value="GBO19391.1"/>
    <property type="molecule type" value="Genomic_DNA"/>
</dbReference>
<proteinExistence type="predicted"/>
<evidence type="ECO:0000313" key="1">
    <source>
        <dbReference type="EMBL" id="GBO19391.1"/>
    </source>
</evidence>
<accession>A0A4Y2V4B2</accession>
<gene>
    <name evidence="1" type="ORF">AVEN_237485_1</name>
</gene>
<comment type="caution">
    <text evidence="1">The sequence shown here is derived from an EMBL/GenBank/DDBJ whole genome shotgun (WGS) entry which is preliminary data.</text>
</comment>